<gene>
    <name evidence="9" type="ORF">KTC_18470</name>
</gene>
<dbReference type="InterPro" id="IPR036890">
    <property type="entry name" value="HATPase_C_sf"/>
</dbReference>
<dbReference type="FunFam" id="3.30.565.10:FF:000049">
    <property type="entry name" value="Two-component sensor histidine kinase"/>
    <property type="match status" value="1"/>
</dbReference>
<dbReference type="GO" id="GO:0000155">
    <property type="term" value="F:phosphorelay sensor kinase activity"/>
    <property type="evidence" value="ECO:0007669"/>
    <property type="project" value="InterPro"/>
</dbReference>
<keyword evidence="5" id="KW-0418">Kinase</keyword>
<dbReference type="PROSITE" id="PS50109">
    <property type="entry name" value="HIS_KIN"/>
    <property type="match status" value="1"/>
</dbReference>
<dbReference type="SUPFAM" id="SSF55874">
    <property type="entry name" value="ATPase domain of HSP90 chaperone/DNA topoisomerase II/histidine kinase"/>
    <property type="match status" value="1"/>
</dbReference>
<evidence type="ECO:0000256" key="6">
    <source>
        <dbReference type="ARBA" id="ARBA00023012"/>
    </source>
</evidence>
<dbReference type="PANTHER" id="PTHR43711">
    <property type="entry name" value="TWO-COMPONENT HISTIDINE KINASE"/>
    <property type="match status" value="1"/>
</dbReference>
<dbReference type="PANTHER" id="PTHR43711:SF1">
    <property type="entry name" value="HISTIDINE KINASE 1"/>
    <property type="match status" value="1"/>
</dbReference>
<name>A0A455SH72_9CHLR</name>
<evidence type="ECO:0000256" key="2">
    <source>
        <dbReference type="ARBA" id="ARBA00012438"/>
    </source>
</evidence>
<dbReference type="PRINTS" id="PR00344">
    <property type="entry name" value="BCTRLSENSOR"/>
</dbReference>
<comment type="catalytic activity">
    <reaction evidence="1">
        <text>ATP + protein L-histidine = ADP + protein N-phospho-L-histidine.</text>
        <dbReference type="EC" id="2.7.13.3"/>
    </reaction>
</comment>
<dbReference type="Pfam" id="PF02518">
    <property type="entry name" value="HATPase_c"/>
    <property type="match status" value="1"/>
</dbReference>
<keyword evidence="3" id="KW-0597">Phosphoprotein</keyword>
<evidence type="ECO:0000256" key="4">
    <source>
        <dbReference type="ARBA" id="ARBA00022679"/>
    </source>
</evidence>
<dbReference type="SMART" id="SM00387">
    <property type="entry name" value="HATPase_c"/>
    <property type="match status" value="1"/>
</dbReference>
<protein>
    <recommendedName>
        <fullName evidence="2">histidine kinase</fullName>
        <ecNumber evidence="2">2.7.13.3</ecNumber>
    </recommendedName>
</protein>
<keyword evidence="6" id="KW-0902">Two-component regulatory system</keyword>
<dbReference type="Pfam" id="PF00512">
    <property type="entry name" value="HisKA"/>
    <property type="match status" value="1"/>
</dbReference>
<evidence type="ECO:0000256" key="7">
    <source>
        <dbReference type="SAM" id="Coils"/>
    </source>
</evidence>
<dbReference type="InterPro" id="IPR003594">
    <property type="entry name" value="HATPase_dom"/>
</dbReference>
<proteinExistence type="predicted"/>
<dbReference type="SUPFAM" id="SSF47384">
    <property type="entry name" value="Homodimeric domain of signal transducing histidine kinase"/>
    <property type="match status" value="1"/>
</dbReference>
<feature type="coiled-coil region" evidence="7">
    <location>
        <begin position="15"/>
        <end position="42"/>
    </location>
</feature>
<dbReference type="InterPro" id="IPR005467">
    <property type="entry name" value="His_kinase_dom"/>
</dbReference>
<evidence type="ECO:0000313" key="9">
    <source>
        <dbReference type="EMBL" id="BBH87096.1"/>
    </source>
</evidence>
<reference evidence="9" key="1">
    <citation type="submission" date="2018-12" db="EMBL/GenBank/DDBJ databases">
        <title>Novel natural products biosynthetic potential of the class Ktedonobacteria.</title>
        <authorList>
            <person name="Zheng Y."/>
            <person name="Saitou A."/>
            <person name="Wang C.M."/>
            <person name="Toyoda A."/>
            <person name="Minakuchi Y."/>
            <person name="Sekiguchi Y."/>
            <person name="Ueda K."/>
            <person name="Takano H."/>
            <person name="Sakai Y."/>
            <person name="Yokota A."/>
            <person name="Yabe S."/>
        </authorList>
    </citation>
    <scope>NUCLEOTIDE SEQUENCE</scope>
    <source>
        <strain evidence="9">COM3</strain>
    </source>
</reference>
<dbReference type="Gene3D" id="1.10.287.130">
    <property type="match status" value="1"/>
</dbReference>
<dbReference type="InterPro" id="IPR003661">
    <property type="entry name" value="HisK_dim/P_dom"/>
</dbReference>
<feature type="domain" description="Histidine kinase" evidence="8">
    <location>
        <begin position="49"/>
        <end position="273"/>
    </location>
</feature>
<dbReference type="SMART" id="SM00388">
    <property type="entry name" value="HisKA"/>
    <property type="match status" value="1"/>
</dbReference>
<accession>A0A455SH72</accession>
<evidence type="ECO:0000256" key="1">
    <source>
        <dbReference type="ARBA" id="ARBA00000085"/>
    </source>
</evidence>
<dbReference type="InterPro" id="IPR036097">
    <property type="entry name" value="HisK_dim/P_sf"/>
</dbReference>
<evidence type="ECO:0000256" key="3">
    <source>
        <dbReference type="ARBA" id="ARBA00022553"/>
    </source>
</evidence>
<dbReference type="AlphaFoldDB" id="A0A455SH72"/>
<dbReference type="CDD" id="cd00082">
    <property type="entry name" value="HisKA"/>
    <property type="match status" value="1"/>
</dbReference>
<dbReference type="EC" id="2.7.13.3" evidence="2"/>
<dbReference type="Gene3D" id="3.30.565.10">
    <property type="entry name" value="Histidine kinase-like ATPase, C-terminal domain"/>
    <property type="match status" value="1"/>
</dbReference>
<dbReference type="InterPro" id="IPR004358">
    <property type="entry name" value="Sig_transdc_His_kin-like_C"/>
</dbReference>
<sequence>MADLWGHFARLMLSIDERERELLEAREIIKRERARADRAEQQRCDLIANLSHDLRTPVANIRGHAEALLKLANNEAKSPDSLPEQQRAYLTIIHREAIRLGTLFDELLALARSETHELHLSMTAVNLQEVIEEVYQTIKPLAYSERRITVGKTIAPGLPAVRADRQRVQQVLLNLVRNAITYTPQGGLVAITLQRADTEHLVLSVADTGMGIAPADQARIFERFYRSEDAPTGGGAGLGLAIVRELIEAMGGSVTVESSVGAGSCFSVILPIA</sequence>
<dbReference type="CDD" id="cd00075">
    <property type="entry name" value="HATPase"/>
    <property type="match status" value="1"/>
</dbReference>
<keyword evidence="7" id="KW-0175">Coiled coil</keyword>
<organism evidence="9">
    <name type="scientific">Thermosporothrix sp. COM3</name>
    <dbReference type="NCBI Taxonomy" id="2490863"/>
    <lineage>
        <taxon>Bacteria</taxon>
        <taxon>Bacillati</taxon>
        <taxon>Chloroflexota</taxon>
        <taxon>Ktedonobacteria</taxon>
        <taxon>Ktedonobacterales</taxon>
        <taxon>Thermosporotrichaceae</taxon>
        <taxon>Thermosporothrix</taxon>
    </lineage>
</organism>
<keyword evidence="4" id="KW-0808">Transferase</keyword>
<dbReference type="EMBL" id="AP019376">
    <property type="protein sequence ID" value="BBH87096.1"/>
    <property type="molecule type" value="Genomic_DNA"/>
</dbReference>
<evidence type="ECO:0000259" key="8">
    <source>
        <dbReference type="PROSITE" id="PS50109"/>
    </source>
</evidence>
<dbReference type="InterPro" id="IPR050736">
    <property type="entry name" value="Sensor_HK_Regulatory"/>
</dbReference>
<evidence type="ECO:0000256" key="5">
    <source>
        <dbReference type="ARBA" id="ARBA00022777"/>
    </source>
</evidence>